<feature type="region of interest" description="Disordered" evidence="1">
    <location>
        <begin position="187"/>
        <end position="229"/>
    </location>
</feature>
<feature type="region of interest" description="Disordered" evidence="1">
    <location>
        <begin position="131"/>
        <end position="151"/>
    </location>
</feature>
<protein>
    <recommendedName>
        <fullName evidence="4">FYVE-type domain-containing protein</fullName>
    </recommendedName>
</protein>
<dbReference type="SUPFAM" id="SSF57845">
    <property type="entry name" value="B-box zinc-binding domain"/>
    <property type="match status" value="1"/>
</dbReference>
<evidence type="ECO:0000256" key="1">
    <source>
        <dbReference type="SAM" id="MobiDB-lite"/>
    </source>
</evidence>
<feature type="compositionally biased region" description="Polar residues" evidence="1">
    <location>
        <begin position="192"/>
        <end position="201"/>
    </location>
</feature>
<dbReference type="OrthoDB" id="5407799at2759"/>
<accession>A0A8S4PL98</accession>
<dbReference type="PANTHER" id="PTHR46603">
    <property type="entry name" value="ABSCISSION/NOCUT CHECKPOINT REGULATOR"/>
    <property type="match status" value="1"/>
</dbReference>
<dbReference type="GO" id="GO:0030496">
    <property type="term" value="C:midbody"/>
    <property type="evidence" value="ECO:0007669"/>
    <property type="project" value="TreeGrafter"/>
</dbReference>
<dbReference type="GO" id="GO:0009838">
    <property type="term" value="P:abscission"/>
    <property type="evidence" value="ECO:0007669"/>
    <property type="project" value="TreeGrafter"/>
</dbReference>
<sequence>KGCKNCGYSFCVKCLTRKTAVPKLQGEVHHVCNKCFDILTGQSSHHQRMEALEQRDQGLPQDGSHGSNRPPSGGTKTGSKDMSSKYFGLRPEDRELVDRLEALKETGKPAHIPSEQEMAVRLAALKGEDPTSFQTESAKHKPFYVPPNRKTETEEMDDLLDEIYDEVELDSKYPKPEEDVANRLAALRGEPSNKSDQNMENNLDKPTIHQKMLDKNISTDKGSTTESGVSLDEMKRLIEQSANELEVDAQRALINLQRDKDLQAKLSELKKDWNKKTSEDSNVDDAAVVASSGANDENSDSENEEEAAKAIIKRAIEESRLDAEYEASGGAIGGDLDDDLSLPEPPTDLSEPTNSKGRPVIVYQQSVDELPWCCICNEDATIRCHDCDDDLYCNRCFKEGHRRFEMDDHEYSKYKEK</sequence>
<feature type="non-terminal residue" evidence="2">
    <location>
        <position position="417"/>
    </location>
</feature>
<reference evidence="2" key="1">
    <citation type="submission" date="2022-03" db="EMBL/GenBank/DDBJ databases">
        <authorList>
            <person name="Martin C."/>
        </authorList>
    </citation>
    <scope>NUCLEOTIDE SEQUENCE</scope>
</reference>
<evidence type="ECO:0000313" key="2">
    <source>
        <dbReference type="EMBL" id="CAH1792301.1"/>
    </source>
</evidence>
<dbReference type="InterPro" id="IPR044553">
    <property type="entry name" value="Bbox1_ANCHR"/>
</dbReference>
<dbReference type="Proteomes" id="UP000749559">
    <property type="component" value="Unassembled WGS sequence"/>
</dbReference>
<feature type="region of interest" description="Disordered" evidence="1">
    <location>
        <begin position="326"/>
        <end position="357"/>
    </location>
</feature>
<dbReference type="GO" id="GO:0032154">
    <property type="term" value="C:cleavage furrow"/>
    <property type="evidence" value="ECO:0007669"/>
    <property type="project" value="TreeGrafter"/>
</dbReference>
<dbReference type="CDD" id="cd19817">
    <property type="entry name" value="Bbox1_ANCHR-like"/>
    <property type="match status" value="1"/>
</dbReference>
<dbReference type="GO" id="GO:0044878">
    <property type="term" value="P:mitotic cytokinesis checkpoint signaling"/>
    <property type="evidence" value="ECO:0007669"/>
    <property type="project" value="TreeGrafter"/>
</dbReference>
<dbReference type="GO" id="GO:0032266">
    <property type="term" value="F:phosphatidylinositol-3-phosphate binding"/>
    <property type="evidence" value="ECO:0007669"/>
    <property type="project" value="TreeGrafter"/>
</dbReference>
<organism evidence="2 3">
    <name type="scientific">Owenia fusiformis</name>
    <name type="common">Polychaete worm</name>
    <dbReference type="NCBI Taxonomy" id="6347"/>
    <lineage>
        <taxon>Eukaryota</taxon>
        <taxon>Metazoa</taxon>
        <taxon>Spiralia</taxon>
        <taxon>Lophotrochozoa</taxon>
        <taxon>Annelida</taxon>
        <taxon>Polychaeta</taxon>
        <taxon>Sedentaria</taxon>
        <taxon>Canalipalpata</taxon>
        <taxon>Sabellida</taxon>
        <taxon>Oweniida</taxon>
        <taxon>Oweniidae</taxon>
        <taxon>Owenia</taxon>
    </lineage>
</organism>
<proteinExistence type="predicted"/>
<dbReference type="GO" id="GO:0005813">
    <property type="term" value="C:centrosome"/>
    <property type="evidence" value="ECO:0007669"/>
    <property type="project" value="TreeGrafter"/>
</dbReference>
<dbReference type="SUPFAM" id="SSF57903">
    <property type="entry name" value="FYVE/PHD zinc finger"/>
    <property type="match status" value="1"/>
</dbReference>
<dbReference type="PANTHER" id="PTHR46603:SF1">
    <property type="entry name" value="ABSCISSION_NOCUT CHECKPOINT REGULATOR"/>
    <property type="match status" value="1"/>
</dbReference>
<dbReference type="AlphaFoldDB" id="A0A8S4PL98"/>
<dbReference type="Gene3D" id="3.30.40.10">
    <property type="entry name" value="Zinc/RING finger domain, C3HC4 (zinc finger)"/>
    <property type="match status" value="1"/>
</dbReference>
<gene>
    <name evidence="2" type="ORF">OFUS_LOCUS17287</name>
</gene>
<feature type="compositionally biased region" description="Basic and acidic residues" evidence="1">
    <location>
        <begin position="202"/>
        <end position="218"/>
    </location>
</feature>
<dbReference type="InterPro" id="IPR011011">
    <property type="entry name" value="Znf_FYVE_PHD"/>
</dbReference>
<name>A0A8S4PL98_OWEFU</name>
<dbReference type="EMBL" id="CAIIXF020000008">
    <property type="protein sequence ID" value="CAH1792301.1"/>
    <property type="molecule type" value="Genomic_DNA"/>
</dbReference>
<feature type="compositionally biased region" description="Low complexity" evidence="1">
    <location>
        <begin position="284"/>
        <end position="296"/>
    </location>
</feature>
<evidence type="ECO:0008006" key="4">
    <source>
        <dbReference type="Google" id="ProtNLM"/>
    </source>
</evidence>
<evidence type="ECO:0000313" key="3">
    <source>
        <dbReference type="Proteomes" id="UP000749559"/>
    </source>
</evidence>
<dbReference type="Pfam" id="PF22586">
    <property type="entry name" value="ANCHR-like_BBOX"/>
    <property type="match status" value="1"/>
</dbReference>
<dbReference type="InterPro" id="IPR013083">
    <property type="entry name" value="Znf_RING/FYVE/PHD"/>
</dbReference>
<comment type="caution">
    <text evidence="2">The sequence shown here is derived from an EMBL/GenBank/DDBJ whole genome shotgun (WGS) entry which is preliminary data.</text>
</comment>
<feature type="region of interest" description="Disordered" evidence="1">
    <location>
        <begin position="55"/>
        <end position="91"/>
    </location>
</feature>
<keyword evidence="3" id="KW-1185">Reference proteome</keyword>
<feature type="region of interest" description="Disordered" evidence="1">
    <location>
        <begin position="271"/>
        <end position="306"/>
    </location>
</feature>
<feature type="compositionally biased region" description="Polar residues" evidence="1">
    <location>
        <begin position="219"/>
        <end position="228"/>
    </location>
</feature>